<dbReference type="InterPro" id="IPR011256">
    <property type="entry name" value="Reg_factor_effector_dom_sf"/>
</dbReference>
<name>A0A6G3ZUU5_9BACL</name>
<dbReference type="SMART" id="SM00422">
    <property type="entry name" value="HTH_MERR"/>
    <property type="match status" value="1"/>
</dbReference>
<dbReference type="GO" id="GO:0003700">
    <property type="term" value="F:DNA-binding transcription factor activity"/>
    <property type="evidence" value="ECO:0007669"/>
    <property type="project" value="InterPro"/>
</dbReference>
<sequence>MLTVGQMARMFEITPKTLRHYDAIGLFSPSAVGEDNQYRYYKPEQMIQLRRILFFRHTGLGLEVIRELVRSGAMDDPVRISHILQEHAASLREEIANKQSLLTSVEEMLGTINQSGGKLMKAQVVTLPAFHVVGMSWRSGDEGTIPDLWGRFNPREGEIQGKLNAQVCYGLCVPIEDGGVEYTAGFESTGTFIPDGMVFKTVPAQTYAWFTHRGSLSGLSKTMEDIYTTWLPQNGYKAVKGIDFELYTERFTDPDDEHSEVDLYIPIEAVEPLI</sequence>
<dbReference type="CDD" id="cd01107">
    <property type="entry name" value="HTH_BmrR"/>
    <property type="match status" value="1"/>
</dbReference>
<organism evidence="3">
    <name type="scientific">Paenibacillus sp. SYP-B3998</name>
    <dbReference type="NCBI Taxonomy" id="2678564"/>
    <lineage>
        <taxon>Bacteria</taxon>
        <taxon>Bacillati</taxon>
        <taxon>Bacillota</taxon>
        <taxon>Bacilli</taxon>
        <taxon>Bacillales</taxon>
        <taxon>Paenibacillaceae</taxon>
        <taxon>Paenibacillus</taxon>
    </lineage>
</organism>
<accession>A0A6G3ZUU5</accession>
<dbReference type="SMART" id="SM00871">
    <property type="entry name" value="AraC_E_bind"/>
    <property type="match status" value="1"/>
</dbReference>
<evidence type="ECO:0000259" key="2">
    <source>
        <dbReference type="PROSITE" id="PS50937"/>
    </source>
</evidence>
<dbReference type="SUPFAM" id="SSF55136">
    <property type="entry name" value="Probable bacterial effector-binding domain"/>
    <property type="match status" value="1"/>
</dbReference>
<proteinExistence type="predicted"/>
<evidence type="ECO:0000256" key="1">
    <source>
        <dbReference type="ARBA" id="ARBA00023125"/>
    </source>
</evidence>
<dbReference type="InterPro" id="IPR010499">
    <property type="entry name" value="AraC_E-bd"/>
</dbReference>
<dbReference type="Pfam" id="PF06445">
    <property type="entry name" value="GyrI-like"/>
    <property type="match status" value="1"/>
</dbReference>
<evidence type="ECO:0000313" key="3">
    <source>
        <dbReference type="EMBL" id="NEW05187.1"/>
    </source>
</evidence>
<dbReference type="InterPro" id="IPR029442">
    <property type="entry name" value="GyrI-like"/>
</dbReference>
<reference evidence="3" key="1">
    <citation type="submission" date="2020-02" db="EMBL/GenBank/DDBJ databases">
        <authorList>
            <person name="Shen X.-R."/>
            <person name="Zhang Y.-X."/>
        </authorList>
    </citation>
    <scope>NUCLEOTIDE SEQUENCE</scope>
    <source>
        <strain evidence="3">SYP-B3998</strain>
    </source>
</reference>
<dbReference type="PANTHER" id="PTHR30204">
    <property type="entry name" value="REDOX-CYCLING DRUG-SENSING TRANSCRIPTIONAL ACTIVATOR SOXR"/>
    <property type="match status" value="1"/>
</dbReference>
<dbReference type="Pfam" id="PF13411">
    <property type="entry name" value="MerR_1"/>
    <property type="match status" value="1"/>
</dbReference>
<dbReference type="InterPro" id="IPR047057">
    <property type="entry name" value="MerR_fam"/>
</dbReference>
<dbReference type="PANTHER" id="PTHR30204:SF97">
    <property type="entry name" value="MERR FAMILY REGULATORY PROTEIN"/>
    <property type="match status" value="1"/>
</dbReference>
<dbReference type="Gene3D" id="3.20.80.10">
    <property type="entry name" value="Regulatory factor, effector binding domain"/>
    <property type="match status" value="1"/>
</dbReference>
<dbReference type="RefSeq" id="WP_163941477.1">
    <property type="nucleotide sequence ID" value="NZ_JAAIKC010000001.1"/>
</dbReference>
<dbReference type="SUPFAM" id="SSF46955">
    <property type="entry name" value="Putative DNA-binding domain"/>
    <property type="match status" value="1"/>
</dbReference>
<dbReference type="Gene3D" id="1.10.1660.10">
    <property type="match status" value="1"/>
</dbReference>
<dbReference type="PROSITE" id="PS50937">
    <property type="entry name" value="HTH_MERR_2"/>
    <property type="match status" value="1"/>
</dbReference>
<gene>
    <name evidence="3" type="ORF">GK047_04020</name>
</gene>
<dbReference type="InterPro" id="IPR009061">
    <property type="entry name" value="DNA-bd_dom_put_sf"/>
</dbReference>
<dbReference type="GO" id="GO:0003677">
    <property type="term" value="F:DNA binding"/>
    <property type="evidence" value="ECO:0007669"/>
    <property type="project" value="UniProtKB-KW"/>
</dbReference>
<feature type="domain" description="HTH merR-type" evidence="2">
    <location>
        <begin position="1"/>
        <end position="71"/>
    </location>
</feature>
<comment type="caution">
    <text evidence="3">The sequence shown here is derived from an EMBL/GenBank/DDBJ whole genome shotgun (WGS) entry which is preliminary data.</text>
</comment>
<dbReference type="AlphaFoldDB" id="A0A6G3ZUU5"/>
<dbReference type="InterPro" id="IPR000551">
    <property type="entry name" value="MerR-type_HTH_dom"/>
</dbReference>
<protein>
    <submittedName>
        <fullName evidence="3">MerR family transcriptional regulator</fullName>
    </submittedName>
</protein>
<keyword evidence="1" id="KW-0238">DNA-binding</keyword>
<dbReference type="EMBL" id="JAAIKC010000001">
    <property type="protein sequence ID" value="NEW05187.1"/>
    <property type="molecule type" value="Genomic_DNA"/>
</dbReference>